<dbReference type="InterPro" id="IPR047854">
    <property type="entry name" value="RFC_lid"/>
</dbReference>
<dbReference type="Gene3D" id="1.20.272.10">
    <property type="match status" value="1"/>
</dbReference>
<dbReference type="GO" id="GO:0006261">
    <property type="term" value="P:DNA-templated DNA replication"/>
    <property type="evidence" value="ECO:0007669"/>
    <property type="project" value="TreeGrafter"/>
</dbReference>
<dbReference type="GO" id="GO:0005524">
    <property type="term" value="F:ATP binding"/>
    <property type="evidence" value="ECO:0007669"/>
    <property type="project" value="UniProtKB-KW"/>
</dbReference>
<dbReference type="GO" id="GO:0005634">
    <property type="term" value="C:nucleus"/>
    <property type="evidence" value="ECO:0007669"/>
    <property type="project" value="UniProtKB-SubCell"/>
</dbReference>
<evidence type="ECO:0000256" key="6">
    <source>
        <dbReference type="ARBA" id="ARBA00023242"/>
    </source>
</evidence>
<dbReference type="InterPro" id="IPR013748">
    <property type="entry name" value="Rep_factorC_C"/>
</dbReference>
<dbReference type="FunFam" id="3.40.50.300:FF:000107">
    <property type="entry name" value="Replication factor C subunit 4"/>
    <property type="match status" value="1"/>
</dbReference>
<dbReference type="NCBIfam" id="NF001679">
    <property type="entry name" value="PRK00440.1"/>
    <property type="match status" value="1"/>
</dbReference>
<dbReference type="EMBL" id="FZQP02006939">
    <property type="protein sequence ID" value="VVD05198.1"/>
    <property type="molecule type" value="Genomic_DNA"/>
</dbReference>
<dbReference type="AlphaFoldDB" id="A0A5E4R462"/>
<evidence type="ECO:0000256" key="4">
    <source>
        <dbReference type="ARBA" id="ARBA00022741"/>
    </source>
</evidence>
<dbReference type="InterPro" id="IPR050238">
    <property type="entry name" value="DNA_Rep/Repair_Clamp_Loader"/>
</dbReference>
<accession>A0A5E4R462</accession>
<evidence type="ECO:0000256" key="2">
    <source>
        <dbReference type="ARBA" id="ARBA00005378"/>
    </source>
</evidence>
<keyword evidence="10" id="KW-1185">Reference proteome</keyword>
<evidence type="ECO:0000313" key="9">
    <source>
        <dbReference type="EMBL" id="VVD05198.1"/>
    </source>
</evidence>
<evidence type="ECO:0000256" key="5">
    <source>
        <dbReference type="ARBA" id="ARBA00022840"/>
    </source>
</evidence>
<dbReference type="PANTHER" id="PTHR11669">
    <property type="entry name" value="REPLICATION FACTOR C / DNA POLYMERASE III GAMMA-TAU SUBUNIT"/>
    <property type="match status" value="1"/>
</dbReference>
<dbReference type="FunFam" id="1.20.272.10:FF:000006">
    <property type="entry name" value="Replication factor C subunit 2"/>
    <property type="match status" value="1"/>
</dbReference>
<dbReference type="GO" id="GO:0003677">
    <property type="term" value="F:DNA binding"/>
    <property type="evidence" value="ECO:0007669"/>
    <property type="project" value="InterPro"/>
</dbReference>
<feature type="domain" description="AAA+ ATPase" evidence="8">
    <location>
        <begin position="65"/>
        <end position="191"/>
    </location>
</feature>
<evidence type="ECO:0000256" key="7">
    <source>
        <dbReference type="ARBA" id="ARBA00040745"/>
    </source>
</evidence>
<dbReference type="InterPro" id="IPR027417">
    <property type="entry name" value="P-loop_NTPase"/>
</dbReference>
<evidence type="ECO:0000313" key="10">
    <source>
        <dbReference type="Proteomes" id="UP000324832"/>
    </source>
</evidence>
<dbReference type="InterPro" id="IPR008921">
    <property type="entry name" value="DNA_pol3_clamp-load_cplx_C"/>
</dbReference>
<dbReference type="GO" id="GO:0006281">
    <property type="term" value="P:DNA repair"/>
    <property type="evidence" value="ECO:0007669"/>
    <property type="project" value="TreeGrafter"/>
</dbReference>
<dbReference type="CDD" id="cd00009">
    <property type="entry name" value="AAA"/>
    <property type="match status" value="1"/>
</dbReference>
<keyword evidence="3" id="KW-0235">DNA replication</keyword>
<name>A0A5E4R462_9NEOP</name>
<protein>
    <recommendedName>
        <fullName evidence="7">Replication factor C subunit 2</fullName>
    </recommendedName>
</protein>
<keyword evidence="4" id="KW-0547">Nucleotide-binding</keyword>
<dbReference type="GO" id="GO:0005663">
    <property type="term" value="C:DNA replication factor C complex"/>
    <property type="evidence" value="ECO:0007669"/>
    <property type="project" value="TreeGrafter"/>
</dbReference>
<dbReference type="FunFam" id="1.10.8.60:FF:000012">
    <property type="entry name" value="Replication factor C subunit 4"/>
    <property type="match status" value="1"/>
</dbReference>
<dbReference type="SUPFAM" id="SSF52540">
    <property type="entry name" value="P-loop containing nucleoside triphosphate hydrolases"/>
    <property type="match status" value="1"/>
</dbReference>
<keyword evidence="6" id="KW-0539">Nucleus</keyword>
<gene>
    <name evidence="9" type="ORF">LSINAPIS_LOCUS14787</name>
</gene>
<comment type="similarity">
    <text evidence="2">Belongs to the activator 1 small subunits family.</text>
</comment>
<dbReference type="Pfam" id="PF00004">
    <property type="entry name" value="AAA"/>
    <property type="match status" value="1"/>
</dbReference>
<dbReference type="GO" id="GO:0016887">
    <property type="term" value="F:ATP hydrolysis activity"/>
    <property type="evidence" value="ECO:0007669"/>
    <property type="project" value="InterPro"/>
</dbReference>
<dbReference type="PANTHER" id="PTHR11669:SF5">
    <property type="entry name" value="REPLICATION FACTOR C SUBUNIT 2"/>
    <property type="match status" value="1"/>
</dbReference>
<reference evidence="9 10" key="1">
    <citation type="submission" date="2017-07" db="EMBL/GenBank/DDBJ databases">
        <authorList>
            <person name="Talla V."/>
            <person name="Backstrom N."/>
        </authorList>
    </citation>
    <scope>NUCLEOTIDE SEQUENCE [LARGE SCALE GENOMIC DNA]</scope>
</reference>
<sequence length="346" mass="37786">MSDDDVVLMEVDDVQPVSKPAPATVAVKATSHLPWIEKYRPQTFADIVGNEDTVSRLAVFARTGNAPNIIIAGPPGVGKTTTILCLARALLGTAFKDAVLELNASNDRGIDVVRNKIKMFAQQKVTLPAGRHKIVILDEADSMTDGAQQALRRTMELYSSTTRFALAANNSEKIIEPIQSRCAVLRYSRLTDAQILAKVIEVCQKENLSYTEEGVNAVVFTAQGDLRSALNNLQSTAQGFRHISPDNVFKVCDEPHPMFIKTMLESCLKQDIHSAYKVMAKLVKLGYAAEDIVSNIFRVCKGLETSEDVKLALIREIGVTHMRLADGLSSSLQLAALLARMCQANA</sequence>
<dbReference type="OrthoDB" id="4199794at2759"/>
<dbReference type="SUPFAM" id="SSF48019">
    <property type="entry name" value="post-AAA+ oligomerization domain-like"/>
    <property type="match status" value="1"/>
</dbReference>
<dbReference type="Gene3D" id="1.10.8.60">
    <property type="match status" value="1"/>
</dbReference>
<dbReference type="GO" id="GO:0003689">
    <property type="term" value="F:DNA clamp loader activity"/>
    <property type="evidence" value="ECO:0007669"/>
    <property type="project" value="TreeGrafter"/>
</dbReference>
<dbReference type="InterPro" id="IPR003593">
    <property type="entry name" value="AAA+_ATPase"/>
</dbReference>
<dbReference type="Gene3D" id="3.40.50.300">
    <property type="entry name" value="P-loop containing nucleotide triphosphate hydrolases"/>
    <property type="match status" value="1"/>
</dbReference>
<dbReference type="Proteomes" id="UP000324832">
    <property type="component" value="Unassembled WGS sequence"/>
</dbReference>
<dbReference type="CDD" id="cd18140">
    <property type="entry name" value="HLD_clamp_RFC"/>
    <property type="match status" value="1"/>
</dbReference>
<organism evidence="9 10">
    <name type="scientific">Leptidea sinapis</name>
    <dbReference type="NCBI Taxonomy" id="189913"/>
    <lineage>
        <taxon>Eukaryota</taxon>
        <taxon>Metazoa</taxon>
        <taxon>Ecdysozoa</taxon>
        <taxon>Arthropoda</taxon>
        <taxon>Hexapoda</taxon>
        <taxon>Insecta</taxon>
        <taxon>Pterygota</taxon>
        <taxon>Neoptera</taxon>
        <taxon>Endopterygota</taxon>
        <taxon>Lepidoptera</taxon>
        <taxon>Glossata</taxon>
        <taxon>Ditrysia</taxon>
        <taxon>Papilionoidea</taxon>
        <taxon>Pieridae</taxon>
        <taxon>Dismorphiinae</taxon>
        <taxon>Leptidea</taxon>
    </lineage>
</organism>
<evidence type="ECO:0000259" key="8">
    <source>
        <dbReference type="SMART" id="SM00382"/>
    </source>
</evidence>
<proteinExistence type="inferred from homology"/>
<dbReference type="Pfam" id="PF08542">
    <property type="entry name" value="Rep_fac_C"/>
    <property type="match status" value="1"/>
</dbReference>
<keyword evidence="5" id="KW-0067">ATP-binding</keyword>
<evidence type="ECO:0000256" key="1">
    <source>
        <dbReference type="ARBA" id="ARBA00004123"/>
    </source>
</evidence>
<dbReference type="InterPro" id="IPR003959">
    <property type="entry name" value="ATPase_AAA_core"/>
</dbReference>
<comment type="subcellular location">
    <subcellularLocation>
        <location evidence="1">Nucleus</location>
    </subcellularLocation>
</comment>
<dbReference type="SMART" id="SM00382">
    <property type="entry name" value="AAA"/>
    <property type="match status" value="1"/>
</dbReference>
<evidence type="ECO:0000256" key="3">
    <source>
        <dbReference type="ARBA" id="ARBA00022705"/>
    </source>
</evidence>